<comment type="caution">
    <text evidence="2">The sequence shown here is derived from an EMBL/GenBank/DDBJ whole genome shotgun (WGS) entry which is preliminary data.</text>
</comment>
<accession>A0AB34H9H1</accession>
<evidence type="ECO:0000313" key="3">
    <source>
        <dbReference type="Proteomes" id="UP001159641"/>
    </source>
</evidence>
<dbReference type="Pfam" id="PF03920">
    <property type="entry name" value="TLE_N"/>
    <property type="match status" value="1"/>
</dbReference>
<sequence>MEEKKTPPHRKDLFLLFGEGEKSDLQNLDKTCKRQNLKTRKQEAGEAGHRRLRRRPQELRIRAAWTEARPPGATSMRYYEMSYGLNVKTHKQAEIFKGPNGICAQVLPYIPQEQRAKQGTAPELNPIS</sequence>
<gene>
    <name evidence="2" type="ORF">J1605_000472</name>
</gene>
<evidence type="ECO:0000313" key="2">
    <source>
        <dbReference type="EMBL" id="KAJ8788416.1"/>
    </source>
</evidence>
<dbReference type="EMBL" id="JAIQCJ010001624">
    <property type="protein sequence ID" value="KAJ8788416.1"/>
    <property type="molecule type" value="Genomic_DNA"/>
</dbReference>
<protein>
    <recommendedName>
        <fullName evidence="1">Groucho/TLE N-terminal Q-rich domain-containing protein</fullName>
    </recommendedName>
</protein>
<name>A0AB34H9H1_ESCRO</name>
<dbReference type="InterPro" id="IPR005617">
    <property type="entry name" value="Groucho/TLE_N"/>
</dbReference>
<dbReference type="AlphaFoldDB" id="A0AB34H9H1"/>
<keyword evidence="3" id="KW-1185">Reference proteome</keyword>
<organism evidence="2 3">
    <name type="scientific">Eschrichtius robustus</name>
    <name type="common">California gray whale</name>
    <name type="synonym">Eschrichtius gibbosus</name>
    <dbReference type="NCBI Taxonomy" id="9764"/>
    <lineage>
        <taxon>Eukaryota</taxon>
        <taxon>Metazoa</taxon>
        <taxon>Chordata</taxon>
        <taxon>Craniata</taxon>
        <taxon>Vertebrata</taxon>
        <taxon>Euteleostomi</taxon>
        <taxon>Mammalia</taxon>
        <taxon>Eutheria</taxon>
        <taxon>Laurasiatheria</taxon>
        <taxon>Artiodactyla</taxon>
        <taxon>Whippomorpha</taxon>
        <taxon>Cetacea</taxon>
        <taxon>Mysticeti</taxon>
        <taxon>Eschrichtiidae</taxon>
        <taxon>Eschrichtius</taxon>
    </lineage>
</organism>
<evidence type="ECO:0000259" key="1">
    <source>
        <dbReference type="Pfam" id="PF03920"/>
    </source>
</evidence>
<feature type="domain" description="Groucho/TLE N-terminal Q-rich" evidence="1">
    <location>
        <begin position="77"/>
        <end position="117"/>
    </location>
</feature>
<dbReference type="Proteomes" id="UP001159641">
    <property type="component" value="Unassembled WGS sequence"/>
</dbReference>
<reference evidence="2 3" key="1">
    <citation type="submission" date="2022-11" db="EMBL/GenBank/DDBJ databases">
        <title>Whole genome sequence of Eschrichtius robustus ER-17-0199.</title>
        <authorList>
            <person name="Bruniche-Olsen A."/>
            <person name="Black A.N."/>
            <person name="Fields C.J."/>
            <person name="Walden K."/>
            <person name="Dewoody J.A."/>
        </authorList>
    </citation>
    <scope>NUCLEOTIDE SEQUENCE [LARGE SCALE GENOMIC DNA]</scope>
    <source>
        <strain evidence="2">ER-17-0199</strain>
        <tissue evidence="2">Blubber</tissue>
    </source>
</reference>
<proteinExistence type="predicted"/>